<sequence>MSPPAAAAIAMAPSNVLGAGIHGQAFRDLLSISAPQAGEEIVMRAARTLDVTSGAEPLAAWLTNIRLRRTILRERRLGAPSNKIAEAQVHRNLCRAILGSLSTLWLIEGQIPGGETLDCVELVREGDEPRPAVRFSSVIHGDVEAFGAVVADVASRLVAIGQSPSGIAPALMESNGAIGLLAPYFILARHGIEARPLSSAIDAFLRETAPHWRQAVRLPFLAASLSGAVEMAQPGRAVIRATCCAKYACGQRGFCGTCPKRLQDERA</sequence>
<accession>A0A1W2ADB9</accession>
<reference evidence="1 2" key="1">
    <citation type="submission" date="2017-04" db="EMBL/GenBank/DDBJ databases">
        <authorList>
            <person name="Afonso C.L."/>
            <person name="Miller P.J."/>
            <person name="Scott M.A."/>
            <person name="Spackman E."/>
            <person name="Goraichik I."/>
            <person name="Dimitrov K.M."/>
            <person name="Suarez D.L."/>
            <person name="Swayne D.E."/>
        </authorList>
    </citation>
    <scope>NUCLEOTIDE SEQUENCE [LARGE SCALE GENOMIC DNA]</scope>
    <source>
        <strain evidence="1 2">CGMCC 1.10972</strain>
    </source>
</reference>
<proteinExistence type="predicted"/>
<dbReference type="AlphaFoldDB" id="A0A1W2ADB9"/>
<gene>
    <name evidence="1" type="ORF">SAMN06297251_10485</name>
</gene>
<dbReference type="EMBL" id="FWXR01000004">
    <property type="protein sequence ID" value="SMC58600.1"/>
    <property type="molecule type" value="Genomic_DNA"/>
</dbReference>
<name>A0A1W2ADB9_9HYPH</name>
<organism evidence="1 2">
    <name type="scientific">Fulvimarina manganoxydans</name>
    <dbReference type="NCBI Taxonomy" id="937218"/>
    <lineage>
        <taxon>Bacteria</taxon>
        <taxon>Pseudomonadati</taxon>
        <taxon>Pseudomonadota</taxon>
        <taxon>Alphaproteobacteria</taxon>
        <taxon>Hyphomicrobiales</taxon>
        <taxon>Aurantimonadaceae</taxon>
        <taxon>Fulvimarina</taxon>
    </lineage>
</organism>
<evidence type="ECO:0000313" key="1">
    <source>
        <dbReference type="EMBL" id="SMC58600.1"/>
    </source>
</evidence>
<evidence type="ECO:0008006" key="3">
    <source>
        <dbReference type="Google" id="ProtNLM"/>
    </source>
</evidence>
<dbReference type="Proteomes" id="UP000192656">
    <property type="component" value="Unassembled WGS sequence"/>
</dbReference>
<evidence type="ECO:0000313" key="2">
    <source>
        <dbReference type="Proteomes" id="UP000192656"/>
    </source>
</evidence>
<keyword evidence="2" id="KW-1185">Reference proteome</keyword>
<dbReference type="STRING" id="937218.SAMN06297251_10485"/>
<protein>
    <recommendedName>
        <fullName evidence="3">Ferric iron reductase protein FhuF, involved in iron transport</fullName>
    </recommendedName>
</protein>